<reference evidence="4" key="1">
    <citation type="journal article" date="2019" name="Gigascience">
        <title>De novo genome assembly of the endangered Acer yangbiense, a plant species with extremely small populations endemic to Yunnan Province, China.</title>
        <authorList>
            <person name="Yang J."/>
            <person name="Wariss H.M."/>
            <person name="Tao L."/>
            <person name="Zhang R."/>
            <person name="Yun Q."/>
            <person name="Hollingsworth P."/>
            <person name="Dao Z."/>
            <person name="Luo G."/>
            <person name="Guo H."/>
            <person name="Ma Y."/>
            <person name="Sun W."/>
        </authorList>
    </citation>
    <scope>NUCLEOTIDE SEQUENCE [LARGE SCALE GENOMIC DNA]</scope>
    <source>
        <strain evidence="4">cv. Malutang</strain>
    </source>
</reference>
<organism evidence="3 4">
    <name type="scientific">Acer yangbiense</name>
    <dbReference type="NCBI Taxonomy" id="1000413"/>
    <lineage>
        <taxon>Eukaryota</taxon>
        <taxon>Viridiplantae</taxon>
        <taxon>Streptophyta</taxon>
        <taxon>Embryophyta</taxon>
        <taxon>Tracheophyta</taxon>
        <taxon>Spermatophyta</taxon>
        <taxon>Magnoliopsida</taxon>
        <taxon>eudicotyledons</taxon>
        <taxon>Gunneridae</taxon>
        <taxon>Pentapetalae</taxon>
        <taxon>rosids</taxon>
        <taxon>malvids</taxon>
        <taxon>Sapindales</taxon>
        <taxon>Sapindaceae</taxon>
        <taxon>Hippocastanoideae</taxon>
        <taxon>Acereae</taxon>
        <taxon>Acer</taxon>
    </lineage>
</organism>
<dbReference type="AlphaFoldDB" id="A0A5C7HBT8"/>
<dbReference type="EMBL" id="VAHF01000009">
    <property type="protein sequence ID" value="TXG54005.1"/>
    <property type="molecule type" value="Genomic_DNA"/>
</dbReference>
<protein>
    <submittedName>
        <fullName evidence="3">Uncharacterized protein</fullName>
    </submittedName>
</protein>
<dbReference type="OrthoDB" id="6776856at2759"/>
<evidence type="ECO:0000313" key="4">
    <source>
        <dbReference type="Proteomes" id="UP000323000"/>
    </source>
</evidence>
<dbReference type="Pfam" id="PF13976">
    <property type="entry name" value="gag_pre-integrs"/>
    <property type="match status" value="1"/>
</dbReference>
<evidence type="ECO:0000259" key="1">
    <source>
        <dbReference type="Pfam" id="PF13976"/>
    </source>
</evidence>
<comment type="caution">
    <text evidence="3">The sequence shown here is derived from an EMBL/GenBank/DDBJ whole genome shotgun (WGS) entry which is preliminary data.</text>
</comment>
<evidence type="ECO:0000259" key="2">
    <source>
        <dbReference type="Pfam" id="PF22936"/>
    </source>
</evidence>
<feature type="domain" description="Retrovirus-related Pol polyprotein from transposon TNT 1-94-like beta-barrel" evidence="2">
    <location>
        <begin position="83"/>
        <end position="139"/>
    </location>
</feature>
<evidence type="ECO:0000313" key="3">
    <source>
        <dbReference type="EMBL" id="TXG54005.1"/>
    </source>
</evidence>
<name>A0A5C7HBT8_9ROSI</name>
<proteinExistence type="predicted"/>
<accession>A0A5C7HBT8</accession>
<dbReference type="InterPro" id="IPR054722">
    <property type="entry name" value="PolX-like_BBD"/>
</dbReference>
<keyword evidence="4" id="KW-1185">Reference proteome</keyword>
<dbReference type="Proteomes" id="UP000323000">
    <property type="component" value="Chromosome 9"/>
</dbReference>
<sequence length="227" mass="26057">MKIAVATNIRIHQRVVEDKSTQGHTEDKMMTRGMTKAKLSIIIVINLATTPGNAKAEFKKISTTLKRRTKVVSPHYFWHAKQKKHVKGILDATKIHVKGKGNILIRLKNGKHEFISNVYYVPDMKNNILSLGQLLEKGYNILMNDYSLSIRDRQGNLIVKVPMMKNRMFMLNIQTDVAKHLKSCLKDSSWAWHLRLGHLNFGGLRLMAKKNMVNGLPYIKHPNQFCE</sequence>
<dbReference type="InterPro" id="IPR025724">
    <property type="entry name" value="GAG-pre-integrase_dom"/>
</dbReference>
<feature type="domain" description="GAG-pre-integrase" evidence="1">
    <location>
        <begin position="168"/>
        <end position="227"/>
    </location>
</feature>
<dbReference type="Pfam" id="PF22936">
    <property type="entry name" value="Pol_BBD"/>
    <property type="match status" value="1"/>
</dbReference>
<gene>
    <name evidence="3" type="ORF">EZV62_019261</name>
</gene>